<evidence type="ECO:0000256" key="4">
    <source>
        <dbReference type="SAM" id="MobiDB-lite"/>
    </source>
</evidence>
<dbReference type="InterPro" id="IPR036388">
    <property type="entry name" value="WH-like_DNA-bd_sf"/>
</dbReference>
<dbReference type="AlphaFoldDB" id="G6EFP6"/>
<dbReference type="InterPro" id="IPR000524">
    <property type="entry name" value="Tscrpt_reg_HTH_GntR"/>
</dbReference>
<sequence length="246" mass="27953">MSTQEKIVRRGRPKKAKAPDVEQVASETVDIEPTDLRARLRDDVISCELAPGQRLKLDELRSRYNASVGSLREALTHMVSEGLVSAEANRGFCVAPISLTDLEDITEIRLDIEKKALAQSIEHGDDQWEANIVAAYHMMAKAEATVTSPTDRRVWVERHSRFHEALIAACPSNWLLRFRSLLFDQAQRYRTLSIRKSPSPGRIDEHRQLMEAVLERNTERACEIIESHIHGTAENARKWLIDNGIH</sequence>
<feature type="region of interest" description="Disordered" evidence="4">
    <location>
        <begin position="1"/>
        <end position="26"/>
    </location>
</feature>
<dbReference type="Gene3D" id="1.20.120.530">
    <property type="entry name" value="GntR ligand-binding domain-like"/>
    <property type="match status" value="1"/>
</dbReference>
<dbReference type="InterPro" id="IPR036390">
    <property type="entry name" value="WH_DNA-bd_sf"/>
</dbReference>
<dbReference type="SMART" id="SM00895">
    <property type="entry name" value="FCD"/>
    <property type="match status" value="1"/>
</dbReference>
<dbReference type="SUPFAM" id="SSF48008">
    <property type="entry name" value="GntR ligand-binding domain-like"/>
    <property type="match status" value="1"/>
</dbReference>
<keyword evidence="7" id="KW-1185">Reference proteome</keyword>
<accession>G6EFP6</accession>
<protein>
    <recommendedName>
        <fullName evidence="5">HTH gntR-type domain-containing protein</fullName>
    </recommendedName>
</protein>
<dbReference type="InterPro" id="IPR008920">
    <property type="entry name" value="TF_FadR/GntR_C"/>
</dbReference>
<evidence type="ECO:0000256" key="2">
    <source>
        <dbReference type="ARBA" id="ARBA00023125"/>
    </source>
</evidence>
<dbReference type="EMBL" id="AGFM01000052">
    <property type="protein sequence ID" value="EHJ59876.1"/>
    <property type="molecule type" value="Genomic_DNA"/>
</dbReference>
<keyword evidence="3" id="KW-0804">Transcription</keyword>
<dbReference type="SUPFAM" id="SSF46785">
    <property type="entry name" value="Winged helix' DNA-binding domain"/>
    <property type="match status" value="1"/>
</dbReference>
<dbReference type="Pfam" id="PF07729">
    <property type="entry name" value="FCD"/>
    <property type="match status" value="1"/>
</dbReference>
<keyword evidence="2" id="KW-0238">DNA-binding</keyword>
<organism evidence="6 7">
    <name type="scientific">Novosphingobium pentaromativorans US6-1</name>
    <dbReference type="NCBI Taxonomy" id="1088721"/>
    <lineage>
        <taxon>Bacteria</taxon>
        <taxon>Pseudomonadati</taxon>
        <taxon>Pseudomonadota</taxon>
        <taxon>Alphaproteobacteria</taxon>
        <taxon>Sphingomonadales</taxon>
        <taxon>Sphingomonadaceae</taxon>
        <taxon>Novosphingobium</taxon>
    </lineage>
</organism>
<dbReference type="PATRIC" id="fig|1088721.3.peg.3123"/>
<dbReference type="SMART" id="SM00345">
    <property type="entry name" value="HTH_GNTR"/>
    <property type="match status" value="1"/>
</dbReference>
<dbReference type="PANTHER" id="PTHR43537:SF20">
    <property type="entry name" value="HTH-TYPE TRANSCRIPTIONAL REPRESSOR GLAR"/>
    <property type="match status" value="1"/>
</dbReference>
<comment type="caution">
    <text evidence="6">The sequence shown here is derived from an EMBL/GenBank/DDBJ whole genome shotgun (WGS) entry which is preliminary data.</text>
</comment>
<dbReference type="GO" id="GO:0003677">
    <property type="term" value="F:DNA binding"/>
    <property type="evidence" value="ECO:0007669"/>
    <property type="project" value="UniProtKB-KW"/>
</dbReference>
<dbReference type="Proteomes" id="UP000004030">
    <property type="component" value="Unassembled WGS sequence"/>
</dbReference>
<dbReference type="Pfam" id="PF00392">
    <property type="entry name" value="GntR"/>
    <property type="match status" value="1"/>
</dbReference>
<evidence type="ECO:0000256" key="3">
    <source>
        <dbReference type="ARBA" id="ARBA00023163"/>
    </source>
</evidence>
<proteinExistence type="predicted"/>
<dbReference type="eggNOG" id="COG1802">
    <property type="taxonomic scope" value="Bacteria"/>
</dbReference>
<feature type="domain" description="HTH gntR-type" evidence="5">
    <location>
        <begin position="30"/>
        <end position="97"/>
    </location>
</feature>
<gene>
    <name evidence="6" type="ORF">NSU_3167</name>
</gene>
<name>G6EFP6_9SPHN</name>
<evidence type="ECO:0000313" key="6">
    <source>
        <dbReference type="EMBL" id="EHJ59876.1"/>
    </source>
</evidence>
<dbReference type="GO" id="GO:0003700">
    <property type="term" value="F:DNA-binding transcription factor activity"/>
    <property type="evidence" value="ECO:0007669"/>
    <property type="project" value="InterPro"/>
</dbReference>
<dbReference type="RefSeq" id="WP_007014075.1">
    <property type="nucleotide sequence ID" value="NZ_AGFM01000052.1"/>
</dbReference>
<dbReference type="PROSITE" id="PS50949">
    <property type="entry name" value="HTH_GNTR"/>
    <property type="match status" value="1"/>
</dbReference>
<evidence type="ECO:0000313" key="7">
    <source>
        <dbReference type="Proteomes" id="UP000004030"/>
    </source>
</evidence>
<dbReference type="Gene3D" id="1.10.10.10">
    <property type="entry name" value="Winged helix-like DNA-binding domain superfamily/Winged helix DNA-binding domain"/>
    <property type="match status" value="1"/>
</dbReference>
<dbReference type="InterPro" id="IPR011711">
    <property type="entry name" value="GntR_C"/>
</dbReference>
<dbReference type="PANTHER" id="PTHR43537">
    <property type="entry name" value="TRANSCRIPTIONAL REGULATOR, GNTR FAMILY"/>
    <property type="match status" value="1"/>
</dbReference>
<reference evidence="6 7" key="1">
    <citation type="journal article" date="2012" name="J. Bacteriol.">
        <title>Genome sequence of benzo(a)pyrene-degrading bacterium Novosphingobium pentaromativorans US6-1.</title>
        <authorList>
            <person name="Luo Y.R."/>
            <person name="Kang S.G."/>
            <person name="Kim S.J."/>
            <person name="Kim M.R."/>
            <person name="Li N."/>
            <person name="Lee J.H."/>
            <person name="Kwon K.K."/>
        </authorList>
    </citation>
    <scope>NUCLEOTIDE SEQUENCE [LARGE SCALE GENOMIC DNA]</scope>
    <source>
        <strain evidence="6 7">US6-1</strain>
    </source>
</reference>
<evidence type="ECO:0000256" key="1">
    <source>
        <dbReference type="ARBA" id="ARBA00023015"/>
    </source>
</evidence>
<keyword evidence="1" id="KW-0805">Transcription regulation</keyword>
<evidence type="ECO:0000259" key="5">
    <source>
        <dbReference type="PROSITE" id="PS50949"/>
    </source>
</evidence>